<evidence type="ECO:0000256" key="8">
    <source>
        <dbReference type="ARBA" id="ARBA00023284"/>
    </source>
</evidence>
<organism evidence="14 15">
    <name type="scientific">Neptunomonas concharum</name>
    <dbReference type="NCBI Taxonomy" id="1031538"/>
    <lineage>
        <taxon>Bacteria</taxon>
        <taxon>Pseudomonadati</taxon>
        <taxon>Pseudomonadota</taxon>
        <taxon>Gammaproteobacteria</taxon>
        <taxon>Oceanospirillales</taxon>
        <taxon>Oceanospirillaceae</taxon>
        <taxon>Neptunomonas</taxon>
    </lineage>
</organism>
<evidence type="ECO:0000256" key="5">
    <source>
        <dbReference type="ARBA" id="ARBA00022857"/>
    </source>
</evidence>
<feature type="transmembrane region" description="Helical" evidence="10">
    <location>
        <begin position="131"/>
        <end position="153"/>
    </location>
</feature>
<evidence type="ECO:0000256" key="4">
    <source>
        <dbReference type="ARBA" id="ARBA00022827"/>
    </source>
</evidence>
<keyword evidence="10" id="KW-0472">Membrane</keyword>
<dbReference type="InterPro" id="IPR023753">
    <property type="entry name" value="FAD/NAD-binding_dom"/>
</dbReference>
<dbReference type="EMBL" id="CP043869">
    <property type="protein sequence ID" value="QEQ97311.1"/>
    <property type="molecule type" value="Genomic_DNA"/>
</dbReference>
<keyword evidence="4 9" id="KW-0274">FAD</keyword>
<evidence type="ECO:0000256" key="6">
    <source>
        <dbReference type="ARBA" id="ARBA00023002"/>
    </source>
</evidence>
<dbReference type="SUPFAM" id="SSF51905">
    <property type="entry name" value="FAD/NAD(P)-binding domain"/>
    <property type="match status" value="1"/>
</dbReference>
<dbReference type="GO" id="GO:0016668">
    <property type="term" value="F:oxidoreductase activity, acting on a sulfur group of donors, NAD(P) as acceptor"/>
    <property type="evidence" value="ECO:0007669"/>
    <property type="project" value="InterPro"/>
</dbReference>
<comment type="cofactor">
    <cofactor evidence="1">
        <name>FAD</name>
        <dbReference type="ChEBI" id="CHEBI:57692"/>
    </cofactor>
</comment>
<gene>
    <name evidence="14" type="ORF">F0U83_11650</name>
</gene>
<dbReference type="AlphaFoldDB" id="A0A5P1RDG3"/>
<evidence type="ECO:0000259" key="11">
    <source>
        <dbReference type="Pfam" id="PF02852"/>
    </source>
</evidence>
<dbReference type="InterPro" id="IPR012999">
    <property type="entry name" value="Pyr_OxRdtase_I_AS"/>
</dbReference>
<dbReference type="Gene3D" id="3.30.390.30">
    <property type="match status" value="1"/>
</dbReference>
<keyword evidence="7" id="KW-1015">Disulfide bond</keyword>
<reference evidence="14 15" key="1">
    <citation type="journal article" date="2019" name="Biochem. Eng. J.">
        <title>Metabolic engineering of the marine bacteria Neptunomonas concharum for the production of acetoin and meso-2,3-butanediol from acetate.</title>
        <authorList>
            <person name="Li W."/>
            <person name="Pu N."/>
            <person name="Liu C.-X."/>
            <person name="Yuan Q.-P."/>
            <person name="Li Z.-J."/>
        </authorList>
    </citation>
    <scope>NUCLEOTIDE SEQUENCE [LARGE SCALE GENOMIC DNA]</scope>
    <source>
        <strain evidence="14 15">JCM17730</strain>
    </source>
</reference>
<dbReference type="Pfam" id="PF09335">
    <property type="entry name" value="VTT_dom"/>
    <property type="match status" value="1"/>
</dbReference>
<dbReference type="GO" id="GO:0004497">
    <property type="term" value="F:monooxygenase activity"/>
    <property type="evidence" value="ECO:0007669"/>
    <property type="project" value="UniProtKB-KW"/>
</dbReference>
<dbReference type="PRINTS" id="PR00411">
    <property type="entry name" value="PNDRDTASEI"/>
</dbReference>
<keyword evidence="15" id="KW-1185">Reference proteome</keyword>
<dbReference type="Pfam" id="PF02852">
    <property type="entry name" value="Pyr_redox_dim"/>
    <property type="match status" value="1"/>
</dbReference>
<feature type="transmembrane region" description="Helical" evidence="10">
    <location>
        <begin position="47"/>
        <end position="73"/>
    </location>
</feature>
<feature type="transmembrane region" description="Helical" evidence="10">
    <location>
        <begin position="191"/>
        <end position="215"/>
    </location>
</feature>
<feature type="transmembrane region" description="Helical" evidence="10">
    <location>
        <begin position="160"/>
        <end position="179"/>
    </location>
</feature>
<evidence type="ECO:0000259" key="12">
    <source>
        <dbReference type="Pfam" id="PF07992"/>
    </source>
</evidence>
<dbReference type="FunFam" id="3.30.390.30:FF:000001">
    <property type="entry name" value="Dihydrolipoyl dehydrogenase"/>
    <property type="match status" value="1"/>
</dbReference>
<keyword evidence="3 9" id="KW-0285">Flavoprotein</keyword>
<dbReference type="Pfam" id="PF07992">
    <property type="entry name" value="Pyr_redox_2"/>
    <property type="match status" value="1"/>
</dbReference>
<dbReference type="SUPFAM" id="SSF55424">
    <property type="entry name" value="FAD/NAD-linked reductases, dimerisation (C-terminal) domain"/>
    <property type="match status" value="1"/>
</dbReference>
<dbReference type="PANTHER" id="PTHR43014">
    <property type="entry name" value="MERCURIC REDUCTASE"/>
    <property type="match status" value="1"/>
</dbReference>
<feature type="domain" description="FAD/NAD(P)-binding" evidence="12">
    <location>
        <begin position="236"/>
        <end position="556"/>
    </location>
</feature>
<comment type="similarity">
    <text evidence="2 9">Belongs to the class-I pyridine nucleotide-disulfide oxidoreductase family.</text>
</comment>
<dbReference type="GO" id="GO:0050660">
    <property type="term" value="F:flavin adenine dinucleotide binding"/>
    <property type="evidence" value="ECO:0007669"/>
    <property type="project" value="TreeGrafter"/>
</dbReference>
<dbReference type="GO" id="GO:0005886">
    <property type="term" value="C:plasma membrane"/>
    <property type="evidence" value="ECO:0007669"/>
    <property type="project" value="UniProtKB-ARBA"/>
</dbReference>
<accession>A0A5P1RDG3</accession>
<evidence type="ECO:0000256" key="3">
    <source>
        <dbReference type="ARBA" id="ARBA00022630"/>
    </source>
</evidence>
<dbReference type="GO" id="GO:0003955">
    <property type="term" value="F:NAD(P)H dehydrogenase (quinone) activity"/>
    <property type="evidence" value="ECO:0007669"/>
    <property type="project" value="TreeGrafter"/>
</dbReference>
<evidence type="ECO:0000256" key="10">
    <source>
        <dbReference type="SAM" id="Phobius"/>
    </source>
</evidence>
<evidence type="ECO:0000259" key="13">
    <source>
        <dbReference type="Pfam" id="PF09335"/>
    </source>
</evidence>
<protein>
    <submittedName>
        <fullName evidence="14">SidA/IucD/PvdA family monooxygenase</fullName>
    </submittedName>
</protein>
<keyword evidence="5" id="KW-0521">NADP</keyword>
<sequence>MKRLVIIGLLVLVGVIWLQGGFSLLTLENLKAQQLALQSWTDQNFLVSSAIFFLVYVAVTALSIPGAVVMTLAGGALFGLLWGTVLISFASTAGASLAMLASRYLVGDWVRKRFSSHINTIDEGVKKDGPFYLFTLRLIPIFPFFLINLLMGLTQMSVRTFWWVSQLGMLAGTLVYVNAGTQLGKLESLSGILSFQLLGAFALLGLFPFIARGIVDWVKSKQVYDGWEKPRSFDRNLLVIGAGSGGLVSAYIAAAVKAKVTLVEKHKMGGDCLNTGCVPSKALIRAAHQAYEIRQAHKFGIQVAEPEIDFKRVMARVHEVIDAIEPHDSVERYTGLGVEVIEGEASIVSPWEVRVTRADGSSETISAQSIVVATGAKPRIPNLPGLEQSHFVTSDTLWQLTDLPKRLLVLGGGPIGCELAQAFQRLGSQVSLVQRQNTLMPREDAEAQQLIERRFVDEGITLYLGKEAKAVVVREGVSYLQVSGSGEEEIPFDCLLLALGREANTTGFGLESLNIDIRENGTVSANAFLQTRFPNIYVCGDVTGPYQFTHVAAHQAWYAAVNALFGSFKRFKVDYRVIPWATFTDPDIARVGLSEREAKERHIPYEVTRYGIDDLDRAIADGDNHGFVKVLTVPGKDKILGVTIVSRHGAELIAEFVLAMKQGIGMNKLLGTIHIYPTFAEANKYAAGEWKRAHVSPKILHGLQRYHQWRRGR</sequence>
<keyword evidence="6 9" id="KW-0560">Oxidoreductase</keyword>
<keyword evidence="10" id="KW-1133">Transmembrane helix</keyword>
<evidence type="ECO:0000256" key="2">
    <source>
        <dbReference type="ARBA" id="ARBA00007532"/>
    </source>
</evidence>
<dbReference type="InterPro" id="IPR032816">
    <property type="entry name" value="VTT_dom"/>
</dbReference>
<feature type="transmembrane region" description="Helical" evidence="10">
    <location>
        <begin position="236"/>
        <end position="256"/>
    </location>
</feature>
<dbReference type="PROSITE" id="PS00076">
    <property type="entry name" value="PYRIDINE_REDOX_1"/>
    <property type="match status" value="1"/>
</dbReference>
<dbReference type="OrthoDB" id="9800167at2"/>
<evidence type="ECO:0000256" key="7">
    <source>
        <dbReference type="ARBA" id="ARBA00023157"/>
    </source>
</evidence>
<dbReference type="InterPro" id="IPR036188">
    <property type="entry name" value="FAD/NAD-bd_sf"/>
</dbReference>
<dbReference type="InterPro" id="IPR016156">
    <property type="entry name" value="FAD/NAD-linked_Rdtase_dimer_sf"/>
</dbReference>
<feature type="domain" description="VTT" evidence="13">
    <location>
        <begin position="65"/>
        <end position="181"/>
    </location>
</feature>
<dbReference type="PANTHER" id="PTHR43014:SF2">
    <property type="entry name" value="MERCURIC REDUCTASE"/>
    <property type="match status" value="1"/>
</dbReference>
<feature type="domain" description="Pyridine nucleotide-disulphide oxidoreductase dimerisation" evidence="11">
    <location>
        <begin position="578"/>
        <end position="686"/>
    </location>
</feature>
<proteinExistence type="inferred from homology"/>
<dbReference type="PRINTS" id="PR00368">
    <property type="entry name" value="FADPNR"/>
</dbReference>
<dbReference type="Proteomes" id="UP000324760">
    <property type="component" value="Chromosome"/>
</dbReference>
<dbReference type="KEGG" id="ncu:F0U83_11650"/>
<name>A0A5P1RDG3_9GAMM</name>
<dbReference type="InterPro" id="IPR004099">
    <property type="entry name" value="Pyr_nucl-diS_OxRdtase_dimer"/>
</dbReference>
<evidence type="ECO:0000313" key="14">
    <source>
        <dbReference type="EMBL" id="QEQ97311.1"/>
    </source>
</evidence>
<evidence type="ECO:0000256" key="1">
    <source>
        <dbReference type="ARBA" id="ARBA00001974"/>
    </source>
</evidence>
<dbReference type="RefSeq" id="WP_138987047.1">
    <property type="nucleotide sequence ID" value="NZ_CP043869.1"/>
</dbReference>
<feature type="transmembrane region" description="Helical" evidence="10">
    <location>
        <begin position="80"/>
        <end position="106"/>
    </location>
</feature>
<keyword evidence="10" id="KW-0812">Transmembrane</keyword>
<evidence type="ECO:0000256" key="9">
    <source>
        <dbReference type="RuleBase" id="RU003691"/>
    </source>
</evidence>
<keyword evidence="14" id="KW-0503">Monooxygenase</keyword>
<evidence type="ECO:0000313" key="15">
    <source>
        <dbReference type="Proteomes" id="UP000324760"/>
    </source>
</evidence>
<keyword evidence="8 9" id="KW-0676">Redox-active center</keyword>
<dbReference type="Gene3D" id="3.50.50.60">
    <property type="entry name" value="FAD/NAD(P)-binding domain"/>
    <property type="match status" value="2"/>
</dbReference>